<evidence type="ECO:0000313" key="2">
    <source>
        <dbReference type="Proteomes" id="UP000253551"/>
    </source>
</evidence>
<dbReference type="EMBL" id="PJQM01001885">
    <property type="protein sequence ID" value="RCI00032.1"/>
    <property type="molecule type" value="Genomic_DNA"/>
</dbReference>
<dbReference type="AlphaFoldDB" id="A0A367KDW5"/>
<proteinExistence type="predicted"/>
<evidence type="ECO:0000313" key="1">
    <source>
        <dbReference type="EMBL" id="RCI00032.1"/>
    </source>
</evidence>
<protein>
    <submittedName>
        <fullName evidence="1">Uncharacterized protein</fullName>
    </submittedName>
</protein>
<organism evidence="1 2">
    <name type="scientific">Rhizopus stolonifer</name>
    <name type="common">Rhizopus nigricans</name>
    <dbReference type="NCBI Taxonomy" id="4846"/>
    <lineage>
        <taxon>Eukaryota</taxon>
        <taxon>Fungi</taxon>
        <taxon>Fungi incertae sedis</taxon>
        <taxon>Mucoromycota</taxon>
        <taxon>Mucoromycotina</taxon>
        <taxon>Mucoromycetes</taxon>
        <taxon>Mucorales</taxon>
        <taxon>Mucorineae</taxon>
        <taxon>Rhizopodaceae</taxon>
        <taxon>Rhizopus</taxon>
    </lineage>
</organism>
<accession>A0A367KDW5</accession>
<name>A0A367KDW5_RHIST</name>
<sequence length="70" mass="7772">MFFRLVKTDGYHRTVEGSEAALSVPMVLQRIIEPKKNDVSEVKPQPLGSEQRRKLATGDLAGTVSFILSQ</sequence>
<dbReference type="Proteomes" id="UP000253551">
    <property type="component" value="Unassembled WGS sequence"/>
</dbReference>
<comment type="caution">
    <text evidence="1">The sequence shown here is derived from an EMBL/GenBank/DDBJ whole genome shotgun (WGS) entry which is preliminary data.</text>
</comment>
<keyword evidence="2" id="KW-1185">Reference proteome</keyword>
<reference evidence="1 2" key="1">
    <citation type="journal article" date="2018" name="G3 (Bethesda)">
        <title>Phylogenetic and Phylogenomic Definition of Rhizopus Species.</title>
        <authorList>
            <person name="Gryganskyi A.P."/>
            <person name="Golan J."/>
            <person name="Dolatabadi S."/>
            <person name="Mondo S."/>
            <person name="Robb S."/>
            <person name="Idnurm A."/>
            <person name="Muszewska A."/>
            <person name="Steczkiewicz K."/>
            <person name="Masonjones S."/>
            <person name="Liao H.L."/>
            <person name="Gajdeczka M.T."/>
            <person name="Anike F."/>
            <person name="Vuek A."/>
            <person name="Anishchenko I.M."/>
            <person name="Voigt K."/>
            <person name="de Hoog G.S."/>
            <person name="Smith M.E."/>
            <person name="Heitman J."/>
            <person name="Vilgalys R."/>
            <person name="Stajich J.E."/>
        </authorList>
    </citation>
    <scope>NUCLEOTIDE SEQUENCE [LARGE SCALE GENOMIC DNA]</scope>
    <source>
        <strain evidence="1 2">LSU 92-RS-03</strain>
    </source>
</reference>
<gene>
    <name evidence="1" type="ORF">CU098_010735</name>
</gene>